<evidence type="ECO:0000313" key="9">
    <source>
        <dbReference type="EMBL" id="KAF2461739.1"/>
    </source>
</evidence>
<keyword evidence="2" id="KW-0862">Zinc</keyword>
<dbReference type="SMART" id="SM00906">
    <property type="entry name" value="Fungal_trans"/>
    <property type="match status" value="1"/>
</dbReference>
<dbReference type="AlphaFoldDB" id="A0A6A6PD57"/>
<dbReference type="OrthoDB" id="2162761at2759"/>
<sequence>MHRIRSEHDVGALAQSLQNGGALPRSCESDPSFDGSPSSDLTGATRSGLGLVPGTALHLAIRAREPPQHEGWTTVTRDADFIDELMELYFSWSHPFSTLFSQEYFVHDFRTGDTQFCSSILVNAVLSYGCLFSHRPEARKVASDASSAGEHFYDEFRRLLFEDDNASSLTTTQALGIISLREASVGKESSGFQYVGRCLRMAVELGLHLNFSTTLSEAEVKARSVTFWGCFTLENIWSLCIGRVVQLPRHAIEIEKPGRVADGDAQPWRPYYDESGAGDSRAGDGPPANEFAFQLSHLSEIVNDLVHMFFAPKDRLTARKVGECYAKFKAWSDRLPTSFQLGSRPSAHLIALHMYYHLCLLHLFRPLVQFELKGMMETPRDICRRAASSITALFDSHRSLYGLRHINLFLTHIQLSASIVHLMFQPTDPEVARLVQGFRDLQDMSRCHLFAARGLEILHGISAKWGIALPRD</sequence>
<evidence type="ECO:0000256" key="2">
    <source>
        <dbReference type="ARBA" id="ARBA00022833"/>
    </source>
</evidence>
<dbReference type="InterPro" id="IPR051615">
    <property type="entry name" value="Transcr_Regulatory_Elem"/>
</dbReference>
<evidence type="ECO:0000256" key="3">
    <source>
        <dbReference type="ARBA" id="ARBA00023015"/>
    </source>
</evidence>
<name>A0A6A6PD57_9PEZI</name>
<proteinExistence type="predicted"/>
<dbReference type="InterPro" id="IPR007219">
    <property type="entry name" value="XnlR_reg_dom"/>
</dbReference>
<dbReference type="CDD" id="cd12148">
    <property type="entry name" value="fungal_TF_MHR"/>
    <property type="match status" value="1"/>
</dbReference>
<evidence type="ECO:0000256" key="7">
    <source>
        <dbReference type="SAM" id="MobiDB-lite"/>
    </source>
</evidence>
<organism evidence="9 10">
    <name type="scientific">Lineolata rhizophorae</name>
    <dbReference type="NCBI Taxonomy" id="578093"/>
    <lineage>
        <taxon>Eukaryota</taxon>
        <taxon>Fungi</taxon>
        <taxon>Dikarya</taxon>
        <taxon>Ascomycota</taxon>
        <taxon>Pezizomycotina</taxon>
        <taxon>Dothideomycetes</taxon>
        <taxon>Dothideomycetes incertae sedis</taxon>
        <taxon>Lineolatales</taxon>
        <taxon>Lineolataceae</taxon>
        <taxon>Lineolata</taxon>
    </lineage>
</organism>
<dbReference type="GO" id="GO:0003677">
    <property type="term" value="F:DNA binding"/>
    <property type="evidence" value="ECO:0007669"/>
    <property type="project" value="UniProtKB-KW"/>
</dbReference>
<keyword evidence="4" id="KW-0238">DNA-binding</keyword>
<keyword evidence="1" id="KW-0479">Metal-binding</keyword>
<keyword evidence="3" id="KW-0805">Transcription regulation</keyword>
<keyword evidence="10" id="KW-1185">Reference proteome</keyword>
<dbReference type="PANTHER" id="PTHR31313:SF4">
    <property type="entry name" value="CONIDIAL DEVELOPMENT PROTEIN FLUFFY"/>
    <property type="match status" value="1"/>
</dbReference>
<evidence type="ECO:0000259" key="8">
    <source>
        <dbReference type="SMART" id="SM00906"/>
    </source>
</evidence>
<feature type="domain" description="Xylanolytic transcriptional activator regulatory" evidence="8">
    <location>
        <begin position="191"/>
        <end position="263"/>
    </location>
</feature>
<dbReference type="GO" id="GO:0008270">
    <property type="term" value="F:zinc ion binding"/>
    <property type="evidence" value="ECO:0007669"/>
    <property type="project" value="InterPro"/>
</dbReference>
<gene>
    <name evidence="9" type="ORF">BDY21DRAFT_278530</name>
</gene>
<dbReference type="EMBL" id="MU001671">
    <property type="protein sequence ID" value="KAF2461739.1"/>
    <property type="molecule type" value="Genomic_DNA"/>
</dbReference>
<evidence type="ECO:0000256" key="4">
    <source>
        <dbReference type="ARBA" id="ARBA00023125"/>
    </source>
</evidence>
<dbReference type="PANTHER" id="PTHR31313">
    <property type="entry name" value="TY1 ENHANCER ACTIVATOR"/>
    <property type="match status" value="1"/>
</dbReference>
<evidence type="ECO:0000256" key="5">
    <source>
        <dbReference type="ARBA" id="ARBA00023163"/>
    </source>
</evidence>
<accession>A0A6A6PD57</accession>
<protein>
    <submittedName>
        <fullName evidence="9">Fungal-specific transcription factor domain-containing protein</fullName>
    </submittedName>
</protein>
<evidence type="ECO:0000256" key="6">
    <source>
        <dbReference type="ARBA" id="ARBA00023242"/>
    </source>
</evidence>
<feature type="compositionally biased region" description="Low complexity" evidence="7">
    <location>
        <begin position="29"/>
        <end position="40"/>
    </location>
</feature>
<dbReference type="Pfam" id="PF04082">
    <property type="entry name" value="Fungal_trans"/>
    <property type="match status" value="1"/>
</dbReference>
<dbReference type="Proteomes" id="UP000799766">
    <property type="component" value="Unassembled WGS sequence"/>
</dbReference>
<evidence type="ECO:0000256" key="1">
    <source>
        <dbReference type="ARBA" id="ARBA00022723"/>
    </source>
</evidence>
<keyword evidence="6" id="KW-0539">Nucleus</keyword>
<feature type="region of interest" description="Disordered" evidence="7">
    <location>
        <begin position="20"/>
        <end position="45"/>
    </location>
</feature>
<feature type="non-terminal residue" evidence="9">
    <location>
        <position position="472"/>
    </location>
</feature>
<dbReference type="GO" id="GO:0006351">
    <property type="term" value="P:DNA-templated transcription"/>
    <property type="evidence" value="ECO:0007669"/>
    <property type="project" value="InterPro"/>
</dbReference>
<keyword evidence="5" id="KW-0804">Transcription</keyword>
<reference evidence="9" key="1">
    <citation type="journal article" date="2020" name="Stud. Mycol.">
        <title>101 Dothideomycetes genomes: a test case for predicting lifestyles and emergence of pathogens.</title>
        <authorList>
            <person name="Haridas S."/>
            <person name="Albert R."/>
            <person name="Binder M."/>
            <person name="Bloem J."/>
            <person name="Labutti K."/>
            <person name="Salamov A."/>
            <person name="Andreopoulos B."/>
            <person name="Baker S."/>
            <person name="Barry K."/>
            <person name="Bills G."/>
            <person name="Bluhm B."/>
            <person name="Cannon C."/>
            <person name="Castanera R."/>
            <person name="Culley D."/>
            <person name="Daum C."/>
            <person name="Ezra D."/>
            <person name="Gonzalez J."/>
            <person name="Henrissat B."/>
            <person name="Kuo A."/>
            <person name="Liang C."/>
            <person name="Lipzen A."/>
            <person name="Lutzoni F."/>
            <person name="Magnuson J."/>
            <person name="Mondo S."/>
            <person name="Nolan M."/>
            <person name="Ohm R."/>
            <person name="Pangilinan J."/>
            <person name="Park H.-J."/>
            <person name="Ramirez L."/>
            <person name="Alfaro M."/>
            <person name="Sun H."/>
            <person name="Tritt A."/>
            <person name="Yoshinaga Y."/>
            <person name="Zwiers L.-H."/>
            <person name="Turgeon B."/>
            <person name="Goodwin S."/>
            <person name="Spatafora J."/>
            <person name="Crous P."/>
            <person name="Grigoriev I."/>
        </authorList>
    </citation>
    <scope>NUCLEOTIDE SEQUENCE</scope>
    <source>
        <strain evidence="9">ATCC 16933</strain>
    </source>
</reference>
<evidence type="ECO:0000313" key="10">
    <source>
        <dbReference type="Proteomes" id="UP000799766"/>
    </source>
</evidence>